<reference evidence="2 3" key="1">
    <citation type="journal article" date="2019" name="Sci. Data">
        <title>Hybrid genome assembly and annotation of Danionella translucida.</title>
        <authorList>
            <person name="Kadobianskyi M."/>
            <person name="Schulze L."/>
            <person name="Schuelke M."/>
            <person name="Judkewitz B."/>
        </authorList>
    </citation>
    <scope>NUCLEOTIDE SEQUENCE [LARGE SCALE GENOMIC DNA]</scope>
    <source>
        <strain evidence="2 3">Bolton</strain>
    </source>
</reference>
<keyword evidence="3" id="KW-1185">Reference proteome</keyword>
<dbReference type="AlphaFoldDB" id="A0A553Q6D1"/>
<evidence type="ECO:0000313" key="3">
    <source>
        <dbReference type="Proteomes" id="UP000316079"/>
    </source>
</evidence>
<comment type="caution">
    <text evidence="2">The sequence shown here is derived from an EMBL/GenBank/DDBJ whole genome shotgun (WGS) entry which is preliminary data.</text>
</comment>
<evidence type="ECO:0000256" key="1">
    <source>
        <dbReference type="SAM" id="MobiDB-lite"/>
    </source>
</evidence>
<evidence type="ECO:0000313" key="2">
    <source>
        <dbReference type="EMBL" id="TRY85489.1"/>
    </source>
</evidence>
<gene>
    <name evidence="2" type="ORF">DNTS_015652</name>
</gene>
<protein>
    <submittedName>
        <fullName evidence="2">Uncharacterized protein</fullName>
    </submittedName>
</protein>
<accession>A0A553Q6D1</accession>
<proteinExistence type="predicted"/>
<feature type="region of interest" description="Disordered" evidence="1">
    <location>
        <begin position="75"/>
        <end position="97"/>
    </location>
</feature>
<sequence length="97" mass="11118">MTRFLSELILKFSWEFACMELQQEEVIELHLLPNHSDCVLITWSWPGQKQPFRHVSSGFSGSSRFCLAFQRLASGSRNREREDKSLAQATDASGPKE</sequence>
<dbReference type="Proteomes" id="UP000316079">
    <property type="component" value="Unassembled WGS sequence"/>
</dbReference>
<organism evidence="2 3">
    <name type="scientific">Danionella cerebrum</name>
    <dbReference type="NCBI Taxonomy" id="2873325"/>
    <lineage>
        <taxon>Eukaryota</taxon>
        <taxon>Metazoa</taxon>
        <taxon>Chordata</taxon>
        <taxon>Craniata</taxon>
        <taxon>Vertebrata</taxon>
        <taxon>Euteleostomi</taxon>
        <taxon>Actinopterygii</taxon>
        <taxon>Neopterygii</taxon>
        <taxon>Teleostei</taxon>
        <taxon>Ostariophysi</taxon>
        <taxon>Cypriniformes</taxon>
        <taxon>Danionidae</taxon>
        <taxon>Danioninae</taxon>
        <taxon>Danionella</taxon>
    </lineage>
</organism>
<name>A0A553Q6D1_9TELE</name>
<dbReference type="EMBL" id="SRMA01026280">
    <property type="protein sequence ID" value="TRY85489.1"/>
    <property type="molecule type" value="Genomic_DNA"/>
</dbReference>